<dbReference type="InterPro" id="IPR047262">
    <property type="entry name" value="PRX-like1"/>
</dbReference>
<dbReference type="PANTHER" id="PTHR43640:SF1">
    <property type="entry name" value="THIOREDOXIN-DEPENDENT PEROXIREDOXIN"/>
    <property type="match status" value="1"/>
</dbReference>
<dbReference type="InterPro" id="IPR013766">
    <property type="entry name" value="Thioredoxin_domain"/>
</dbReference>
<reference evidence="3" key="1">
    <citation type="journal article" date="2019" name="bioRxiv">
        <title>Genome diversification in globally distributed novel marine Proteobacteria is linked to environmental adaptation.</title>
        <authorList>
            <person name="Zhou Z."/>
            <person name="Tran P.Q."/>
            <person name="Kieft K."/>
            <person name="Anantharaman K."/>
        </authorList>
    </citation>
    <scope>NUCLEOTIDE SEQUENCE [LARGE SCALE GENOMIC DNA]</scope>
</reference>
<dbReference type="CDD" id="cd02969">
    <property type="entry name" value="PRX_like1"/>
    <property type="match status" value="1"/>
</dbReference>
<dbReference type="Gene3D" id="3.40.30.10">
    <property type="entry name" value="Glutaredoxin"/>
    <property type="match status" value="1"/>
</dbReference>
<evidence type="ECO:0000313" key="3">
    <source>
        <dbReference type="Proteomes" id="UP000589516"/>
    </source>
</evidence>
<gene>
    <name evidence="2" type="ORF">EYQ16_00470</name>
</gene>
<dbReference type="EMBL" id="DUAV01000004">
    <property type="protein sequence ID" value="HIG62987.1"/>
    <property type="molecule type" value="Genomic_DNA"/>
</dbReference>
<dbReference type="Pfam" id="PF00578">
    <property type="entry name" value="AhpC-TSA"/>
    <property type="match status" value="1"/>
</dbReference>
<dbReference type="InterPro" id="IPR000866">
    <property type="entry name" value="AhpC/TSA"/>
</dbReference>
<dbReference type="PANTHER" id="PTHR43640">
    <property type="entry name" value="OS07G0260300 PROTEIN"/>
    <property type="match status" value="1"/>
</dbReference>
<comment type="caution">
    <text evidence="2">The sequence shown here is derived from an EMBL/GenBank/DDBJ whole genome shotgun (WGS) entry which is preliminary data.</text>
</comment>
<dbReference type="GO" id="GO:0016209">
    <property type="term" value="F:antioxidant activity"/>
    <property type="evidence" value="ECO:0007669"/>
    <property type="project" value="InterPro"/>
</dbReference>
<evidence type="ECO:0000313" key="2">
    <source>
        <dbReference type="EMBL" id="HIG62987.1"/>
    </source>
</evidence>
<dbReference type="GO" id="GO:0016491">
    <property type="term" value="F:oxidoreductase activity"/>
    <property type="evidence" value="ECO:0007669"/>
    <property type="project" value="InterPro"/>
</dbReference>
<name>A0A7C8DCH5_9ARCH</name>
<organism evidence="2 3">
    <name type="scientific">Marine Group III euryarchaeote</name>
    <dbReference type="NCBI Taxonomy" id="2173149"/>
    <lineage>
        <taxon>Archaea</taxon>
        <taxon>Methanobacteriati</taxon>
        <taxon>Thermoplasmatota</taxon>
        <taxon>Thermoplasmata</taxon>
        <taxon>Candidatus Thermoprofundales</taxon>
    </lineage>
</organism>
<feature type="domain" description="Thioredoxin" evidence="1">
    <location>
        <begin position="9"/>
        <end position="162"/>
    </location>
</feature>
<dbReference type="SUPFAM" id="SSF52833">
    <property type="entry name" value="Thioredoxin-like"/>
    <property type="match status" value="1"/>
</dbReference>
<dbReference type="AlphaFoldDB" id="A0A7C8DCH5"/>
<dbReference type="Proteomes" id="UP000589516">
    <property type="component" value="Unassembled WGS sequence"/>
</dbReference>
<protein>
    <submittedName>
        <fullName evidence="2">Thioredoxin family protein</fullName>
    </submittedName>
</protein>
<sequence>MVLTESTMPVLGTHAPDFALPEPGTGREWRLADFGAEALVVVFTCNHCPYAQAVEERVIALARDFAGRADFVAISANDASGFPDDAPEKMAQRAREKEYPFPYLYDESQATARAYGAACTPDFFLYGPERQLVYRGRLDDNWQEPEKVQCHELRDAIKAVLTSKPVAKQQLPALGCNIKWKV</sequence>
<proteinExistence type="predicted"/>
<evidence type="ECO:0000259" key="1">
    <source>
        <dbReference type="PROSITE" id="PS51352"/>
    </source>
</evidence>
<dbReference type="InterPro" id="IPR036249">
    <property type="entry name" value="Thioredoxin-like_sf"/>
</dbReference>
<accession>A0A7C8DCH5</accession>
<dbReference type="PROSITE" id="PS51352">
    <property type="entry name" value="THIOREDOXIN_2"/>
    <property type="match status" value="1"/>
</dbReference>